<dbReference type="OMA" id="GYVCWVN"/>
<evidence type="ECO:0000256" key="4">
    <source>
        <dbReference type="ARBA" id="ARBA00022989"/>
    </source>
</evidence>
<feature type="transmembrane region" description="Helical" evidence="7">
    <location>
        <begin position="325"/>
        <end position="352"/>
    </location>
</feature>
<evidence type="ECO:0000313" key="11">
    <source>
        <dbReference type="Proteomes" id="UP000472262"/>
    </source>
</evidence>
<dbReference type="GO" id="GO:0072583">
    <property type="term" value="P:clathrin-dependent endocytosis"/>
    <property type="evidence" value="ECO:0007669"/>
    <property type="project" value="TreeGrafter"/>
</dbReference>
<feature type="transmembrane region" description="Helical" evidence="7">
    <location>
        <begin position="411"/>
        <end position="433"/>
    </location>
</feature>
<evidence type="ECO:0000256" key="8">
    <source>
        <dbReference type="SAM" id="SignalP"/>
    </source>
</evidence>
<evidence type="ECO:0000313" key="10">
    <source>
        <dbReference type="Ensembl" id="ENSSGRP00000026982.1"/>
    </source>
</evidence>
<dbReference type="GO" id="GO:0030136">
    <property type="term" value="C:clathrin-coated vesicle"/>
    <property type="evidence" value="ECO:0007669"/>
    <property type="project" value="TreeGrafter"/>
</dbReference>
<evidence type="ECO:0000256" key="7">
    <source>
        <dbReference type="SAM" id="Phobius"/>
    </source>
</evidence>
<keyword evidence="4 7" id="KW-1133">Transmembrane helix</keyword>
<feature type="transmembrane region" description="Helical" evidence="7">
    <location>
        <begin position="290"/>
        <end position="313"/>
    </location>
</feature>
<evidence type="ECO:0000256" key="5">
    <source>
        <dbReference type="ARBA" id="ARBA00023136"/>
    </source>
</evidence>
<dbReference type="Proteomes" id="UP000472262">
    <property type="component" value="Unassembled WGS sequence"/>
</dbReference>
<evidence type="ECO:0000256" key="6">
    <source>
        <dbReference type="SAM" id="MobiDB-lite"/>
    </source>
</evidence>
<accession>A0A672LSD0</accession>
<reference evidence="10" key="2">
    <citation type="submission" date="2025-09" db="UniProtKB">
        <authorList>
            <consortium name="Ensembl"/>
        </authorList>
    </citation>
    <scope>IDENTIFICATION</scope>
</reference>
<feature type="compositionally biased region" description="Basic and acidic residues" evidence="6">
    <location>
        <begin position="172"/>
        <end position="181"/>
    </location>
</feature>
<evidence type="ECO:0000256" key="2">
    <source>
        <dbReference type="ARBA" id="ARBA00022692"/>
    </source>
</evidence>
<reference evidence="10" key="1">
    <citation type="submission" date="2025-08" db="UniProtKB">
        <authorList>
            <consortium name="Ensembl"/>
        </authorList>
    </citation>
    <scope>IDENTIFICATION</scope>
</reference>
<name>A0A672LSD0_SINGR</name>
<dbReference type="Ensembl" id="ENSSGRT00000029053.1">
    <property type="protein sequence ID" value="ENSSGRP00000026982.1"/>
    <property type="gene ID" value="ENSSGRG00000015537.1"/>
</dbReference>
<dbReference type="GO" id="GO:0032050">
    <property type="term" value="F:clathrin heavy chain binding"/>
    <property type="evidence" value="ECO:0007669"/>
    <property type="project" value="TreeGrafter"/>
</dbReference>
<sequence>MATVKRCMFTLVNAIITALIIESQCRLHHLILKDDIRQRVHLNTFGFYKDGYMSMSMNSLSFTNGRTDNIDSSTIGFSLDRASNNGFSYLDEGLDYCPLKKDPSSNFAGVLLLLDFKNNLVRKKTSAEAGVFPNIIPVVPKNIAEELPAEKGQDLQDKGPDDESQFKTGSKSKRDVENKAEDTYPLQNEGKIYSFQFYFNVTTDELQGLYNFYFYNCYSMPINQDSLVSDMLPFSIDININEKNPDSFLSAGEIPLPKLYICMSMFFFLIGTLWIHVLRTHSSDVYKIHWLMAALPFTKALSLIFHAIDYYYISNQGFPIEGWAVVYYITHLLKGALLFITIALIGTGWAFVKHILSDKDKKIFMIVIPLQVFNLKKFFLFDRSIRHLQEASATDGKAAINLAQLKLFRHYYVMIVCYIYFTRIIASLIKVIVPFQWKWLYQLLDELATLTFFFLTGHKFRPASYNPYLLLSVEDEDVEMDDCNTATYLSNGPLTLYLQSQLGV</sequence>
<dbReference type="GO" id="GO:0005794">
    <property type="term" value="C:Golgi apparatus"/>
    <property type="evidence" value="ECO:0007669"/>
    <property type="project" value="TreeGrafter"/>
</dbReference>
<evidence type="ECO:0000256" key="3">
    <source>
        <dbReference type="ARBA" id="ARBA00022729"/>
    </source>
</evidence>
<evidence type="ECO:0000259" key="9">
    <source>
        <dbReference type="Pfam" id="PF06814"/>
    </source>
</evidence>
<dbReference type="AlphaFoldDB" id="A0A672LSD0"/>
<dbReference type="PANTHER" id="PTHR21229:SF12">
    <property type="entry name" value="PROTEIN GPR107"/>
    <property type="match status" value="1"/>
</dbReference>
<keyword evidence="11" id="KW-1185">Reference proteome</keyword>
<dbReference type="InterPro" id="IPR009637">
    <property type="entry name" value="GPR107/GPR108-like"/>
</dbReference>
<feature type="domain" description="GOST seven transmembrane" evidence="9">
    <location>
        <begin position="255"/>
        <end position="373"/>
    </location>
</feature>
<dbReference type="Pfam" id="PF06814">
    <property type="entry name" value="GOST_TM"/>
    <property type="match status" value="2"/>
</dbReference>
<feature type="chain" id="PRO_5025329695" evidence="8">
    <location>
        <begin position="26"/>
        <end position="504"/>
    </location>
</feature>
<organism evidence="10 11">
    <name type="scientific">Sinocyclocheilus grahami</name>
    <name type="common">Dianchi golden-line fish</name>
    <name type="synonym">Barbus grahami</name>
    <dbReference type="NCBI Taxonomy" id="75366"/>
    <lineage>
        <taxon>Eukaryota</taxon>
        <taxon>Metazoa</taxon>
        <taxon>Chordata</taxon>
        <taxon>Craniata</taxon>
        <taxon>Vertebrata</taxon>
        <taxon>Euteleostomi</taxon>
        <taxon>Actinopterygii</taxon>
        <taxon>Neopterygii</taxon>
        <taxon>Teleostei</taxon>
        <taxon>Ostariophysi</taxon>
        <taxon>Cypriniformes</taxon>
        <taxon>Cyprinidae</taxon>
        <taxon>Cyprininae</taxon>
        <taxon>Sinocyclocheilus</taxon>
    </lineage>
</organism>
<dbReference type="GO" id="GO:0016020">
    <property type="term" value="C:membrane"/>
    <property type="evidence" value="ECO:0007669"/>
    <property type="project" value="UniProtKB-SubCell"/>
</dbReference>
<keyword evidence="5 7" id="KW-0472">Membrane</keyword>
<protein>
    <submittedName>
        <fullName evidence="10">G protein-coupled receptor 107</fullName>
    </submittedName>
</protein>
<feature type="region of interest" description="Disordered" evidence="6">
    <location>
        <begin position="149"/>
        <end position="181"/>
    </location>
</feature>
<comment type="subcellular location">
    <subcellularLocation>
        <location evidence="1">Membrane</location>
        <topology evidence="1">Multi-pass membrane protein</topology>
    </subcellularLocation>
</comment>
<feature type="domain" description="GOST seven transmembrane" evidence="9">
    <location>
        <begin position="378"/>
        <end position="466"/>
    </location>
</feature>
<evidence type="ECO:0000256" key="1">
    <source>
        <dbReference type="ARBA" id="ARBA00004141"/>
    </source>
</evidence>
<dbReference type="PANTHER" id="PTHR21229">
    <property type="entry name" value="LUNG SEVEN TRANSMEMBRANE RECEPTOR"/>
    <property type="match status" value="1"/>
</dbReference>
<dbReference type="InterPro" id="IPR053937">
    <property type="entry name" value="GOST_TM"/>
</dbReference>
<keyword evidence="3 8" id="KW-0732">Signal</keyword>
<feature type="compositionally biased region" description="Basic and acidic residues" evidence="6">
    <location>
        <begin position="149"/>
        <end position="165"/>
    </location>
</feature>
<feature type="transmembrane region" description="Helical" evidence="7">
    <location>
        <begin position="258"/>
        <end position="278"/>
    </location>
</feature>
<feature type="signal peptide" evidence="8">
    <location>
        <begin position="1"/>
        <end position="25"/>
    </location>
</feature>
<proteinExistence type="predicted"/>
<keyword evidence="2 7" id="KW-0812">Transmembrane</keyword>
<dbReference type="InParanoid" id="A0A672LSD0"/>